<feature type="chain" id="PRO_5013668099" description="Transporter" evidence="1">
    <location>
        <begin position="19"/>
        <end position="57"/>
    </location>
</feature>
<dbReference type="Proteomes" id="UP000230002">
    <property type="component" value="Unassembled WGS sequence"/>
</dbReference>
<keyword evidence="3" id="KW-1185">Reference proteome</keyword>
<accession>A0A2G8RP99</accession>
<organism evidence="2 3">
    <name type="scientific">Ganoderma sinense ZZ0214-1</name>
    <dbReference type="NCBI Taxonomy" id="1077348"/>
    <lineage>
        <taxon>Eukaryota</taxon>
        <taxon>Fungi</taxon>
        <taxon>Dikarya</taxon>
        <taxon>Basidiomycota</taxon>
        <taxon>Agaricomycotina</taxon>
        <taxon>Agaricomycetes</taxon>
        <taxon>Polyporales</taxon>
        <taxon>Polyporaceae</taxon>
        <taxon>Ganoderma</taxon>
    </lineage>
</organism>
<feature type="signal peptide" evidence="1">
    <location>
        <begin position="1"/>
        <end position="18"/>
    </location>
</feature>
<dbReference type="EMBL" id="AYKW01000068">
    <property type="protein sequence ID" value="PIL23321.1"/>
    <property type="molecule type" value="Genomic_DNA"/>
</dbReference>
<evidence type="ECO:0000313" key="3">
    <source>
        <dbReference type="Proteomes" id="UP000230002"/>
    </source>
</evidence>
<sequence>MRLLFASLVFAFVIMAQGAPVTPTAAVERRQGGVIGPPGPILRQFIHPKVDEDEYDV</sequence>
<gene>
    <name evidence="2" type="ORF">GSI_14632</name>
</gene>
<proteinExistence type="predicted"/>
<name>A0A2G8RP99_9APHY</name>
<evidence type="ECO:0000313" key="2">
    <source>
        <dbReference type="EMBL" id="PIL23321.1"/>
    </source>
</evidence>
<evidence type="ECO:0000256" key="1">
    <source>
        <dbReference type="SAM" id="SignalP"/>
    </source>
</evidence>
<protein>
    <recommendedName>
        <fullName evidence="4">Transporter</fullName>
    </recommendedName>
</protein>
<dbReference type="AlphaFoldDB" id="A0A2G8RP99"/>
<keyword evidence="1" id="KW-0732">Signal</keyword>
<reference evidence="2 3" key="1">
    <citation type="journal article" date="2015" name="Sci. Rep.">
        <title>Chromosome-level genome map provides insights into diverse defense mechanisms in the medicinal fungus Ganoderma sinense.</title>
        <authorList>
            <person name="Zhu Y."/>
            <person name="Xu J."/>
            <person name="Sun C."/>
            <person name="Zhou S."/>
            <person name="Xu H."/>
            <person name="Nelson D.R."/>
            <person name="Qian J."/>
            <person name="Song J."/>
            <person name="Luo H."/>
            <person name="Xiang L."/>
            <person name="Li Y."/>
            <person name="Xu Z."/>
            <person name="Ji A."/>
            <person name="Wang L."/>
            <person name="Lu S."/>
            <person name="Hayward A."/>
            <person name="Sun W."/>
            <person name="Li X."/>
            <person name="Schwartz D.C."/>
            <person name="Wang Y."/>
            <person name="Chen S."/>
        </authorList>
    </citation>
    <scope>NUCLEOTIDE SEQUENCE [LARGE SCALE GENOMIC DNA]</scope>
    <source>
        <strain evidence="2 3">ZZ0214-1</strain>
    </source>
</reference>
<evidence type="ECO:0008006" key="4">
    <source>
        <dbReference type="Google" id="ProtNLM"/>
    </source>
</evidence>
<comment type="caution">
    <text evidence="2">The sequence shown here is derived from an EMBL/GenBank/DDBJ whole genome shotgun (WGS) entry which is preliminary data.</text>
</comment>